<dbReference type="AlphaFoldDB" id="A0AA88HVL6"/>
<dbReference type="InterPro" id="IPR036236">
    <property type="entry name" value="Znf_C2H2_sf"/>
</dbReference>
<comment type="caution">
    <text evidence="1">The sequence shown here is derived from an EMBL/GenBank/DDBJ whole genome shotgun (WGS) entry which is preliminary data.</text>
</comment>
<gene>
    <name evidence="1" type="ORF">QYM36_006649</name>
</gene>
<dbReference type="SUPFAM" id="SSF57667">
    <property type="entry name" value="beta-beta-alpha zinc fingers"/>
    <property type="match status" value="1"/>
</dbReference>
<evidence type="ECO:0000313" key="1">
    <source>
        <dbReference type="EMBL" id="KAK2717923.1"/>
    </source>
</evidence>
<dbReference type="EMBL" id="JAVRJZ010000010">
    <property type="protein sequence ID" value="KAK2717923.1"/>
    <property type="molecule type" value="Genomic_DNA"/>
</dbReference>
<accession>A0AA88HVL6</accession>
<name>A0AA88HVL6_ARTSF</name>
<organism evidence="1 2">
    <name type="scientific">Artemia franciscana</name>
    <name type="common">Brine shrimp</name>
    <name type="synonym">Artemia sanfranciscana</name>
    <dbReference type="NCBI Taxonomy" id="6661"/>
    <lineage>
        <taxon>Eukaryota</taxon>
        <taxon>Metazoa</taxon>
        <taxon>Ecdysozoa</taxon>
        <taxon>Arthropoda</taxon>
        <taxon>Crustacea</taxon>
        <taxon>Branchiopoda</taxon>
        <taxon>Anostraca</taxon>
        <taxon>Artemiidae</taxon>
        <taxon>Artemia</taxon>
    </lineage>
</organism>
<sequence length="202" mass="22505">METQDFFFNITAVKQEADDKSSNDDKDFFGSTSPTFSIEHKVNLFATSQGIFASRRPKSDQLEQELNTGSDKVYHDNAVSKRECGTPCVPGLTGVCLNQEMNVDFQKNELPINICVFAEKDIVKQEVCHIGETPFERYAYEKTLPHSSNLHDHQRTLNGGNPFECNSQSMLGLDILAVSTVTADSQNAFARAKPWELSTGDT</sequence>
<keyword evidence="2" id="KW-1185">Reference proteome</keyword>
<dbReference type="Proteomes" id="UP001187531">
    <property type="component" value="Unassembled WGS sequence"/>
</dbReference>
<protein>
    <submittedName>
        <fullName evidence="1">Uncharacterized protein</fullName>
    </submittedName>
</protein>
<reference evidence="1" key="1">
    <citation type="submission" date="2023-07" db="EMBL/GenBank/DDBJ databases">
        <title>Chromosome-level genome assembly of Artemia franciscana.</title>
        <authorList>
            <person name="Jo E."/>
        </authorList>
    </citation>
    <scope>NUCLEOTIDE SEQUENCE</scope>
    <source>
        <tissue evidence="1">Whole body</tissue>
    </source>
</reference>
<proteinExistence type="predicted"/>
<evidence type="ECO:0000313" key="2">
    <source>
        <dbReference type="Proteomes" id="UP001187531"/>
    </source>
</evidence>